<name>A0A7X0STA2_9BACL</name>
<dbReference type="GO" id="GO:0006310">
    <property type="term" value="P:DNA recombination"/>
    <property type="evidence" value="ECO:0007669"/>
    <property type="project" value="InterPro"/>
</dbReference>
<accession>A0A7X0STA2</accession>
<dbReference type="GO" id="GO:0005524">
    <property type="term" value="F:ATP binding"/>
    <property type="evidence" value="ECO:0007669"/>
    <property type="project" value="InterPro"/>
</dbReference>
<dbReference type="Pfam" id="PF01068">
    <property type="entry name" value="DNA_ligase_A_M"/>
    <property type="match status" value="1"/>
</dbReference>
<dbReference type="PROSITE" id="PS50160">
    <property type="entry name" value="DNA_LIGASE_A3"/>
    <property type="match status" value="1"/>
</dbReference>
<organism evidence="2 3">
    <name type="scientific">Cohnella zeiphila</name>
    <dbReference type="NCBI Taxonomy" id="2761120"/>
    <lineage>
        <taxon>Bacteria</taxon>
        <taxon>Bacillati</taxon>
        <taxon>Bacillota</taxon>
        <taxon>Bacilli</taxon>
        <taxon>Bacillales</taxon>
        <taxon>Paenibacillaceae</taxon>
        <taxon>Cohnella</taxon>
    </lineage>
</organism>
<keyword evidence="2" id="KW-0436">Ligase</keyword>
<keyword evidence="3" id="KW-1185">Reference proteome</keyword>
<dbReference type="EMBL" id="JACJVO010000052">
    <property type="protein sequence ID" value="MBB6735702.1"/>
    <property type="molecule type" value="Genomic_DNA"/>
</dbReference>
<evidence type="ECO:0000313" key="2">
    <source>
        <dbReference type="EMBL" id="MBB6735702.1"/>
    </source>
</evidence>
<gene>
    <name evidence="2" type="ORF">H7C18_32800</name>
</gene>
<sequence length="283" mass="33130">MFYPPMIPVPRERSFDDDRYWFEPLVEGVRLQLWMDNGKVRLYTRHGFDITAQYPEFWRVPVADGADTVLDGVATAFDPASGESRSERLRERYLLRKPMDIREAATVCPARYLVFDLLRYRGEDLRNRPLSFRRRLLRRVLEENGTIGRMPAVERFGNFLYEALREQPAVGLVAKRKSSVYAAGRDEGWQRIDRYRYENVTIAGYRKIGFGWLVRYADGAEGIVEREVPQPYRRAFQGVARAIYTGEDREFVYVKPMLTARIRYRSRTGAEAPREAEFVDFAV</sequence>
<proteinExistence type="predicted"/>
<feature type="domain" description="ATP-dependent DNA ligase family profile" evidence="1">
    <location>
        <begin position="112"/>
        <end position="241"/>
    </location>
</feature>
<comment type="caution">
    <text evidence="2">The sequence shown here is derived from an EMBL/GenBank/DDBJ whole genome shotgun (WGS) entry which is preliminary data.</text>
</comment>
<dbReference type="Gene3D" id="3.30.1490.70">
    <property type="match status" value="1"/>
</dbReference>
<reference evidence="2 3" key="1">
    <citation type="submission" date="2020-08" db="EMBL/GenBank/DDBJ databases">
        <title>Cohnella phylogeny.</title>
        <authorList>
            <person name="Dunlap C."/>
        </authorList>
    </citation>
    <scope>NUCLEOTIDE SEQUENCE [LARGE SCALE GENOMIC DNA]</scope>
    <source>
        <strain evidence="2 3">CBP 2801</strain>
    </source>
</reference>
<dbReference type="InterPro" id="IPR012310">
    <property type="entry name" value="DNA_ligase_ATP-dep_cent"/>
</dbReference>
<dbReference type="Gene3D" id="3.30.470.30">
    <property type="entry name" value="DNA ligase/mRNA capping enzyme"/>
    <property type="match status" value="1"/>
</dbReference>
<dbReference type="SUPFAM" id="SSF56091">
    <property type="entry name" value="DNA ligase/mRNA capping enzyme, catalytic domain"/>
    <property type="match status" value="1"/>
</dbReference>
<evidence type="ECO:0000313" key="3">
    <source>
        <dbReference type="Proteomes" id="UP000564644"/>
    </source>
</evidence>
<dbReference type="AlphaFoldDB" id="A0A7X0STA2"/>
<dbReference type="Proteomes" id="UP000564644">
    <property type="component" value="Unassembled WGS sequence"/>
</dbReference>
<dbReference type="GO" id="GO:0003910">
    <property type="term" value="F:DNA ligase (ATP) activity"/>
    <property type="evidence" value="ECO:0007669"/>
    <property type="project" value="InterPro"/>
</dbReference>
<dbReference type="RefSeq" id="WP_185133353.1">
    <property type="nucleotide sequence ID" value="NZ_JACJVO010000052.1"/>
</dbReference>
<protein>
    <submittedName>
        <fullName evidence="2">ATP-dependent DNA ligase</fullName>
    </submittedName>
</protein>
<dbReference type="GO" id="GO:0006281">
    <property type="term" value="P:DNA repair"/>
    <property type="evidence" value="ECO:0007669"/>
    <property type="project" value="InterPro"/>
</dbReference>
<evidence type="ECO:0000259" key="1">
    <source>
        <dbReference type="PROSITE" id="PS50160"/>
    </source>
</evidence>